<evidence type="ECO:0000313" key="2">
    <source>
        <dbReference type="Proteomes" id="UP000198846"/>
    </source>
</evidence>
<organism evidence="1 2">
    <name type="scientific">Bizionia paragorgiae</name>
    <dbReference type="NCBI Taxonomy" id="283786"/>
    <lineage>
        <taxon>Bacteria</taxon>
        <taxon>Pseudomonadati</taxon>
        <taxon>Bacteroidota</taxon>
        <taxon>Flavobacteriia</taxon>
        <taxon>Flavobacteriales</taxon>
        <taxon>Flavobacteriaceae</taxon>
        <taxon>Bizionia</taxon>
    </lineage>
</organism>
<sequence>MASLISKIALGVVVSLTTAYILGRKKLNDVQEIADKLAFQVSKIRSIKFNKGHIKVVLDMALINNSNKDFSINSSNLINLKKIVVYAKNGYQLAEAEKNISNISLAANSHILIENVELFINTSKIGNLLGTLINLKPKDLVTKAHLEVFGKPYIV</sequence>
<dbReference type="STRING" id="283786.SAMN04487990_10721"/>
<protein>
    <recommendedName>
        <fullName evidence="3">Late embryogenesis abundant protein</fullName>
    </recommendedName>
</protein>
<dbReference type="EMBL" id="FNQK01000007">
    <property type="protein sequence ID" value="SEA13204.1"/>
    <property type="molecule type" value="Genomic_DNA"/>
</dbReference>
<accession>A0A1H3YQA2</accession>
<keyword evidence="2" id="KW-1185">Reference proteome</keyword>
<dbReference type="RefSeq" id="WP_092133344.1">
    <property type="nucleotide sequence ID" value="NZ_FNQK01000007.1"/>
</dbReference>
<reference evidence="1 2" key="1">
    <citation type="submission" date="2016-10" db="EMBL/GenBank/DDBJ databases">
        <authorList>
            <person name="de Groot N.N."/>
        </authorList>
    </citation>
    <scope>NUCLEOTIDE SEQUENCE [LARGE SCALE GENOMIC DNA]</scope>
    <source>
        <strain evidence="1 2">DSM 23842</strain>
    </source>
</reference>
<evidence type="ECO:0000313" key="1">
    <source>
        <dbReference type="EMBL" id="SEA13204.1"/>
    </source>
</evidence>
<proteinExistence type="predicted"/>
<dbReference type="OrthoDB" id="9844787at2"/>
<name>A0A1H3YQA2_BIZPA</name>
<gene>
    <name evidence="1" type="ORF">SAMN04487990_10721</name>
</gene>
<dbReference type="Proteomes" id="UP000198846">
    <property type="component" value="Unassembled WGS sequence"/>
</dbReference>
<evidence type="ECO:0008006" key="3">
    <source>
        <dbReference type="Google" id="ProtNLM"/>
    </source>
</evidence>
<dbReference type="AlphaFoldDB" id="A0A1H3YQA2"/>